<proteinExistence type="predicted"/>
<dbReference type="EMBL" id="BMLI01000004">
    <property type="protein sequence ID" value="GGN13914.1"/>
    <property type="molecule type" value="Genomic_DNA"/>
</dbReference>
<name>A0ABQ2IJB3_9BACT</name>
<evidence type="ECO:0000313" key="1">
    <source>
        <dbReference type="EMBL" id="GGN13914.1"/>
    </source>
</evidence>
<comment type="caution">
    <text evidence="1">The sequence shown here is derived from an EMBL/GenBank/DDBJ whole genome shotgun (WGS) entry which is preliminary data.</text>
</comment>
<organism evidence="1 2">
    <name type="scientific">Dyadobacter beijingensis</name>
    <dbReference type="NCBI Taxonomy" id="365489"/>
    <lineage>
        <taxon>Bacteria</taxon>
        <taxon>Pseudomonadati</taxon>
        <taxon>Bacteroidota</taxon>
        <taxon>Cytophagia</taxon>
        <taxon>Cytophagales</taxon>
        <taxon>Spirosomataceae</taxon>
        <taxon>Dyadobacter</taxon>
    </lineage>
</organism>
<keyword evidence="2" id="KW-1185">Reference proteome</keyword>
<accession>A0ABQ2IJB3</accession>
<evidence type="ECO:0000313" key="2">
    <source>
        <dbReference type="Proteomes" id="UP000632339"/>
    </source>
</evidence>
<evidence type="ECO:0008006" key="3">
    <source>
        <dbReference type="Google" id="ProtNLM"/>
    </source>
</evidence>
<dbReference type="Proteomes" id="UP000632339">
    <property type="component" value="Unassembled WGS sequence"/>
</dbReference>
<sequence length="945" mass="111536">MIDALNEGPGKDLWKDSLAGFIQDVKRYPFVGVIMTVRSTYFNAILPTNLQNDETITYRDHQGFKGNEYAALRLFCEHYGLQMPTFPILTPEFANPLFLQLLCQGVKISRNRTFPHGFQGITKVFNYYIDAVFERLVGKRDEYENRRHIVRDAIFTVAKACFSDDNSRILSFEDADRLFEKTFPRFQHLLNDLIHENVFIQTTQNTYDLNPGFEALSFSYERFGDIFIAEELLAGYVSTADVSQAFQKDGKLGRLLKGYLWPNRGVLDAMAIRLPERYGLELMEICDWVYAEEEDSEYSDVGEWLSRSFWDSLKWRHPESIDNAKITTWLNSDQCMLNEHEYTLKLVELATVQQHPFNSDRLFRYLNQFSMAERDAFWQEHMLRYSRYDDDRNALPIRRLMDWAWQKGISSSVDMETARLAAQTLAWLLSSTYRQLRDQVTKAMVNLLEEQPDVLIEVMTAFKDTDDVYISERLYSVAYGCVLRTANGSSIAKIAKYVYNRTFIGKNPPIHVLLRDYARNILEYADYKGLADYADMARVRPPYNSDFPKRLPSESEIKQFENSFEGTGQSLEKEKNRIYGQIHFSTTTWDFGRYVVKSALRHFAPTSFKFESTYRDFKKSLKGKRKSFISVLESSARLHSVIEERRAQGVKSLFGKSTDDWLREEEEHLQVCLDRMNGPFDQIEMMQIRDEFLPFLKAKYASQSGQRDAIDDGPIKRWIVQRSFQLGYDIEKHYDYDSRTERLNEFPDYYGSKIERIGKKYQWIAFHEIVARLCDNYHFIEDRWSSSAKYGLYQGPWQLLIRDVDPVFTTKTKREENDSDLGEATDFSKKDWRFDADYRYWNQPVSQWVRNKQDLPAPEKMILRKDDYGHEWVYLRMNKTWQEPKGVGSDRHISRKEIWYGINSYLVPKRDRKKIVAWLEGKNFFGRWMPEPDEMSLNLFNRENY</sequence>
<reference evidence="2" key="1">
    <citation type="journal article" date="2019" name="Int. J. Syst. Evol. Microbiol.">
        <title>The Global Catalogue of Microorganisms (GCM) 10K type strain sequencing project: providing services to taxonomists for standard genome sequencing and annotation.</title>
        <authorList>
            <consortium name="The Broad Institute Genomics Platform"/>
            <consortium name="The Broad Institute Genome Sequencing Center for Infectious Disease"/>
            <person name="Wu L."/>
            <person name="Ma J."/>
        </authorList>
    </citation>
    <scope>NUCLEOTIDE SEQUENCE [LARGE SCALE GENOMIC DNA]</scope>
    <source>
        <strain evidence="2">CGMCC 1.6375</strain>
    </source>
</reference>
<dbReference type="NCBIfam" id="NF041813">
    <property type="entry name" value="Avs2"/>
    <property type="match status" value="1"/>
</dbReference>
<protein>
    <recommendedName>
        <fullName evidence="3">ATP-binding protein</fullName>
    </recommendedName>
</protein>
<gene>
    <name evidence="1" type="ORF">GCM10010967_57650</name>
</gene>